<dbReference type="Proteomes" id="UP000824533">
    <property type="component" value="Linkage Group LG20"/>
</dbReference>
<sequence length="524" mass="58473">MGSEQSSNRNNQHFVYVREERAVDQRQAEAQRRIDAAVLAEQQRKLYEARLRIVQAEAEKAKNIAEAQAAEARVAEAKAAAQAQALQAQATQLIQAQAAQAFQAAQARAAHAQASQAQAAQVQAAQARVAQAQAVQTRAAPVTQPRLINSTIIERSRKPYSLSGNDLQRNTSSPGSNLYPNLNFPSTSAGFNNGNQLTGSQNRNQTKNQNTNPFNNVSDRESPNDFVFVQNRATPSAPQRDRSVSSSRGRINDDDDISCPTCKNTYGTRIFQCSGGHSSCDTCKQRRAPCGKCGQIITDMRNITLEDYVSERKVSCPNSVDGCQLFIKNKDIDNHLKECPFGALSCPLFPNFKHCTWNGKVSQLSSHFKDAHPDFCQADVDTEMLLINICTDQQSLHLITIGPFNFLLHVKIFQQERKICMAAQMIGTQMSAMKWNYEIHVYNKREPRRKYQYNDTCTSSSIPVNDIFNESKCVELPLPYALSFYNDGCLAYKFFIKKTNDGHERSNFRGRGRGRGRGGAIRKN</sequence>
<protein>
    <submittedName>
        <fullName evidence="1">Uncharacterized protein</fullName>
    </submittedName>
</protein>
<keyword evidence="2" id="KW-1185">Reference proteome</keyword>
<accession>A0ACC1CNP5</accession>
<evidence type="ECO:0000313" key="2">
    <source>
        <dbReference type="Proteomes" id="UP000824533"/>
    </source>
</evidence>
<dbReference type="EMBL" id="CM034406">
    <property type="protein sequence ID" value="KAJ0173107.1"/>
    <property type="molecule type" value="Genomic_DNA"/>
</dbReference>
<reference evidence="1 2" key="1">
    <citation type="journal article" date="2021" name="Front. Genet.">
        <title>Chromosome-Level Genome Assembly Reveals Significant Gene Expansion in the Toll and IMD Signaling Pathways of Dendrolimus kikuchii.</title>
        <authorList>
            <person name="Zhou J."/>
            <person name="Wu P."/>
            <person name="Xiong Z."/>
            <person name="Liu N."/>
            <person name="Zhao N."/>
            <person name="Ji M."/>
            <person name="Qiu Y."/>
            <person name="Yang B."/>
        </authorList>
    </citation>
    <scope>NUCLEOTIDE SEQUENCE [LARGE SCALE GENOMIC DNA]</scope>
    <source>
        <strain evidence="1">Ann1</strain>
    </source>
</reference>
<proteinExistence type="predicted"/>
<gene>
    <name evidence="1" type="ORF">K1T71_011283</name>
</gene>
<organism evidence="1 2">
    <name type="scientific">Dendrolimus kikuchii</name>
    <dbReference type="NCBI Taxonomy" id="765133"/>
    <lineage>
        <taxon>Eukaryota</taxon>
        <taxon>Metazoa</taxon>
        <taxon>Ecdysozoa</taxon>
        <taxon>Arthropoda</taxon>
        <taxon>Hexapoda</taxon>
        <taxon>Insecta</taxon>
        <taxon>Pterygota</taxon>
        <taxon>Neoptera</taxon>
        <taxon>Endopterygota</taxon>
        <taxon>Lepidoptera</taxon>
        <taxon>Glossata</taxon>
        <taxon>Ditrysia</taxon>
        <taxon>Bombycoidea</taxon>
        <taxon>Lasiocampidae</taxon>
        <taxon>Dendrolimus</taxon>
    </lineage>
</organism>
<comment type="caution">
    <text evidence="1">The sequence shown here is derived from an EMBL/GenBank/DDBJ whole genome shotgun (WGS) entry which is preliminary data.</text>
</comment>
<evidence type="ECO:0000313" key="1">
    <source>
        <dbReference type="EMBL" id="KAJ0173107.1"/>
    </source>
</evidence>
<name>A0ACC1CNP5_9NEOP</name>